<reference evidence="4 5" key="1">
    <citation type="journal article" date="2015" name="Fungal Genet. Biol.">
        <title>Evolution of novel wood decay mechanisms in Agaricales revealed by the genome sequences of Fistulina hepatica and Cylindrobasidium torrendii.</title>
        <authorList>
            <person name="Floudas D."/>
            <person name="Held B.W."/>
            <person name="Riley R."/>
            <person name="Nagy L.G."/>
            <person name="Koehler G."/>
            <person name="Ransdell A.S."/>
            <person name="Younus H."/>
            <person name="Chow J."/>
            <person name="Chiniquy J."/>
            <person name="Lipzen A."/>
            <person name="Tritt A."/>
            <person name="Sun H."/>
            <person name="Haridas S."/>
            <person name="LaButti K."/>
            <person name="Ohm R.A."/>
            <person name="Kues U."/>
            <person name="Blanchette R.A."/>
            <person name="Grigoriev I.V."/>
            <person name="Minto R.E."/>
            <person name="Hibbett D.S."/>
        </authorList>
    </citation>
    <scope>NUCLEOTIDE SEQUENCE [LARGE SCALE GENOMIC DNA]</scope>
    <source>
        <strain evidence="4 5">ATCC 64428</strain>
    </source>
</reference>
<comment type="similarity">
    <text evidence="2">Belongs to the PAF1 family.</text>
</comment>
<dbReference type="Proteomes" id="UP000054144">
    <property type="component" value="Unassembled WGS sequence"/>
</dbReference>
<name>A0A0D7A3L6_9AGAR</name>
<dbReference type="AlphaFoldDB" id="A0A0D7A3L6"/>
<keyword evidence="3" id="KW-0539">Nucleus</keyword>
<dbReference type="PANTHER" id="PTHR23188:SF12">
    <property type="entry name" value="RNA POLYMERASE II-ASSOCIATED FACTOR 1 HOMOLOG"/>
    <property type="match status" value="1"/>
</dbReference>
<dbReference type="PANTHER" id="PTHR23188">
    <property type="entry name" value="RNA POLYMERASE II-ASSOCIATED FACTOR 1 HOMOLOG"/>
    <property type="match status" value="1"/>
</dbReference>
<dbReference type="EMBL" id="KN882063">
    <property type="protein sequence ID" value="KIY44969.1"/>
    <property type="molecule type" value="Genomic_DNA"/>
</dbReference>
<organism evidence="4 5">
    <name type="scientific">Fistulina hepatica ATCC 64428</name>
    <dbReference type="NCBI Taxonomy" id="1128425"/>
    <lineage>
        <taxon>Eukaryota</taxon>
        <taxon>Fungi</taxon>
        <taxon>Dikarya</taxon>
        <taxon>Basidiomycota</taxon>
        <taxon>Agaricomycotina</taxon>
        <taxon>Agaricomycetes</taxon>
        <taxon>Agaricomycetidae</taxon>
        <taxon>Agaricales</taxon>
        <taxon>Fistulinaceae</taxon>
        <taxon>Fistulina</taxon>
    </lineage>
</organism>
<evidence type="ECO:0008006" key="6">
    <source>
        <dbReference type="Google" id="ProtNLM"/>
    </source>
</evidence>
<dbReference type="OrthoDB" id="10260285at2759"/>
<dbReference type="GO" id="GO:0006368">
    <property type="term" value="P:transcription elongation by RNA polymerase II"/>
    <property type="evidence" value="ECO:0007669"/>
    <property type="project" value="InterPro"/>
</dbReference>
<feature type="non-terminal residue" evidence="4">
    <location>
        <position position="1"/>
    </location>
</feature>
<accession>A0A0D7A3L6</accession>
<evidence type="ECO:0000256" key="2">
    <source>
        <dbReference type="ARBA" id="ARBA00007560"/>
    </source>
</evidence>
<evidence type="ECO:0000313" key="4">
    <source>
        <dbReference type="EMBL" id="KIY44969.1"/>
    </source>
</evidence>
<proteinExistence type="inferred from homology"/>
<dbReference type="GO" id="GO:0016593">
    <property type="term" value="C:Cdc73/Paf1 complex"/>
    <property type="evidence" value="ECO:0007669"/>
    <property type="project" value="InterPro"/>
</dbReference>
<keyword evidence="5" id="KW-1185">Reference proteome</keyword>
<protein>
    <recommendedName>
        <fullName evidence="6">RNA polymerase II-associated</fullName>
    </recommendedName>
</protein>
<dbReference type="Pfam" id="PF03985">
    <property type="entry name" value="Paf1"/>
    <property type="match status" value="1"/>
</dbReference>
<dbReference type="GO" id="GO:0000993">
    <property type="term" value="F:RNA polymerase II complex binding"/>
    <property type="evidence" value="ECO:0007669"/>
    <property type="project" value="TreeGrafter"/>
</dbReference>
<evidence type="ECO:0000313" key="5">
    <source>
        <dbReference type="Proteomes" id="UP000054144"/>
    </source>
</evidence>
<dbReference type="InterPro" id="IPR007133">
    <property type="entry name" value="RNA_pol_II-assoc_Paf1"/>
</dbReference>
<sequence length="424" mass="47726">SKLDLLVRVRYANPLPAPPCPPKLINVPTNPMRYAKSQFLDAIASEVPLPLIVDAECGMPLDLSHWQGLWDGEGKDTGLNPNPHELPELHPADLALLEDPPSSVDLTNGFRNGFASGSFSPSKNVNGTPAPSAPLSNTVSWLRKTEYISRDSSGPRTAAQQEACASTSFLVKIDFSNDALLRDVERSFAANNEEFDLDSLVHPEKPGVKAIDSYEVLPDADIWPNQYDIFRFAERPGGRPADVDDPRLQCAILRPMRANDELFLAYYLCPDDEAAEKFNRLRLSVPPYQVPSGDEAIEFNFQREYETAKIEAEVPNEFLLVLDGGDAEHDRKPSAEFGRHYTPLPRRKAAYYTTIERKVMLRKRRALVRYDDNTDRWDRMWVHHSEMAEAEVHDRDEALMQVLDTAYWEKVDAAGEVDMDADAD</sequence>
<evidence type="ECO:0000256" key="1">
    <source>
        <dbReference type="ARBA" id="ARBA00004123"/>
    </source>
</evidence>
<comment type="subcellular location">
    <subcellularLocation>
        <location evidence="1">Nucleus</location>
    </subcellularLocation>
</comment>
<feature type="non-terminal residue" evidence="4">
    <location>
        <position position="424"/>
    </location>
</feature>
<gene>
    <name evidence="4" type="ORF">FISHEDRAFT_24425</name>
</gene>
<evidence type="ECO:0000256" key="3">
    <source>
        <dbReference type="ARBA" id="ARBA00023242"/>
    </source>
</evidence>
<dbReference type="GO" id="GO:0003682">
    <property type="term" value="F:chromatin binding"/>
    <property type="evidence" value="ECO:0007669"/>
    <property type="project" value="TreeGrafter"/>
</dbReference>